<proteinExistence type="predicted"/>
<evidence type="ECO:0000313" key="2">
    <source>
        <dbReference type="EMBL" id="SHK81360.1"/>
    </source>
</evidence>
<dbReference type="Proteomes" id="UP000003751">
    <property type="component" value="Unassembled WGS sequence"/>
</dbReference>
<gene>
    <name evidence="2" type="ORF">SAMN05444342_2261</name>
    <name evidence="1" type="ORF">ZOD2009_10290</name>
</gene>
<name>E7QTD0_HALPU</name>
<reference evidence="1 3" key="1">
    <citation type="journal article" date="2014" name="ISME J.">
        <title>Trehalose/2-sulfotrehalose biosynthesis and glycine-betaine uptake are widely spread mechanisms for osmoadaptation in the Halobacteriales.</title>
        <authorList>
            <person name="Youssef N.H."/>
            <person name="Savage-Ashlock K.N."/>
            <person name="McCully A.L."/>
            <person name="Luedtke B."/>
            <person name="Shaw E.I."/>
            <person name="Hoff W.D."/>
            <person name="Elshahed M.S."/>
        </authorList>
    </citation>
    <scope>NUCLEOTIDE SEQUENCE [LARGE SCALE GENOMIC DNA]</scope>
    <source>
        <strain evidence="1 3">DX253</strain>
    </source>
</reference>
<reference evidence="4" key="2">
    <citation type="submission" date="2016-11" db="EMBL/GenBank/DDBJ databases">
        <authorList>
            <person name="Varghese N."/>
            <person name="Submissions S."/>
        </authorList>
    </citation>
    <scope>NUCLEOTIDE SEQUENCE [LARGE SCALE GENOMIC DNA]</scope>
    <source>
        <strain evidence="4">DX253</strain>
    </source>
</reference>
<protein>
    <submittedName>
        <fullName evidence="1">Uncharacterized protein</fullName>
    </submittedName>
</protein>
<dbReference type="PATRIC" id="fig|797209.4.peg.2019"/>
<dbReference type="RefSeq" id="WP_007979431.1">
    <property type="nucleotide sequence ID" value="NZ_AEMG01000009.1"/>
</dbReference>
<reference evidence="2" key="3">
    <citation type="submission" date="2016-11" db="EMBL/GenBank/DDBJ databases">
        <authorList>
            <person name="Jaros S."/>
            <person name="Januszkiewicz K."/>
            <person name="Wedrychowicz H."/>
        </authorList>
    </citation>
    <scope>NUCLEOTIDE SEQUENCE [LARGE SCALE GENOMIC DNA]</scope>
    <source>
        <strain evidence="2">DX253</strain>
    </source>
</reference>
<evidence type="ECO:0000313" key="4">
    <source>
        <dbReference type="Proteomes" id="UP000184203"/>
    </source>
</evidence>
<accession>E7QTD0</accession>
<dbReference type="AlphaFoldDB" id="E7QTD0"/>
<dbReference type="EMBL" id="FRAN01000003">
    <property type="protein sequence ID" value="SHK81360.1"/>
    <property type="molecule type" value="Genomic_DNA"/>
</dbReference>
<dbReference type="STRING" id="797209.GCA_000376445_02737"/>
<dbReference type="EMBL" id="AEMG01000009">
    <property type="protein sequence ID" value="EFW91859.1"/>
    <property type="molecule type" value="Genomic_DNA"/>
</dbReference>
<evidence type="ECO:0000313" key="3">
    <source>
        <dbReference type="Proteomes" id="UP000003751"/>
    </source>
</evidence>
<evidence type="ECO:0000313" key="1">
    <source>
        <dbReference type="EMBL" id="EFW91859.1"/>
    </source>
</evidence>
<dbReference type="OrthoDB" id="247423at2157"/>
<organism evidence="1 3">
    <name type="scientific">Haladaptatus paucihalophilus DX253</name>
    <dbReference type="NCBI Taxonomy" id="797209"/>
    <lineage>
        <taxon>Archaea</taxon>
        <taxon>Methanobacteriati</taxon>
        <taxon>Methanobacteriota</taxon>
        <taxon>Stenosarchaea group</taxon>
        <taxon>Halobacteria</taxon>
        <taxon>Halobacteriales</taxon>
        <taxon>Haladaptataceae</taxon>
        <taxon>Haladaptatus</taxon>
    </lineage>
</organism>
<dbReference type="Proteomes" id="UP000184203">
    <property type="component" value="Unassembled WGS sequence"/>
</dbReference>
<sequence length="64" mass="7366">MEGEPELLSVDEFEDELGKLLETSARNGIDFDRSWTFRLSNDDLPDMMVEITSLQKPTSDSEER</sequence>
<keyword evidence="4" id="KW-1185">Reference proteome</keyword>